<dbReference type="SUPFAM" id="SSF54197">
    <property type="entry name" value="HIT-like"/>
    <property type="match status" value="1"/>
</dbReference>
<dbReference type="InterPro" id="IPR036265">
    <property type="entry name" value="HIT-like_sf"/>
</dbReference>
<dbReference type="AlphaFoldDB" id="A0A0S8FQN8"/>
<dbReference type="STRING" id="1703779.AMJ83_08715"/>
<organism evidence="1 2">
    <name type="scientific">candidate division WOR_3 bacterium SM23_42</name>
    <dbReference type="NCBI Taxonomy" id="1703779"/>
    <lineage>
        <taxon>Bacteria</taxon>
        <taxon>Bacteria division WOR-3</taxon>
    </lineage>
</organism>
<evidence type="ECO:0000313" key="1">
    <source>
        <dbReference type="EMBL" id="KPK63048.1"/>
    </source>
</evidence>
<reference evidence="1 2" key="1">
    <citation type="journal article" date="2015" name="Microbiome">
        <title>Genomic resolution of linkages in carbon, nitrogen, and sulfur cycling among widespread estuary sediment bacteria.</title>
        <authorList>
            <person name="Baker B.J."/>
            <person name="Lazar C.S."/>
            <person name="Teske A.P."/>
            <person name="Dick G.J."/>
        </authorList>
    </citation>
    <scope>NUCLEOTIDE SEQUENCE [LARGE SCALE GENOMIC DNA]</scope>
    <source>
        <strain evidence="1">SM23_42</strain>
    </source>
</reference>
<dbReference type="Gene3D" id="3.30.428.10">
    <property type="entry name" value="HIT-like"/>
    <property type="match status" value="1"/>
</dbReference>
<sequence>MPGGKINNCIACNIINGKQELPGGRIYATKHWVVEHCIGPLGVGTLIVKPFRHCTHFWELNNEEIQELGPLLHKVSNTISDILRPDQIYVCLWSNRNWEPVHIHFVLQPSCNGFKKKHIKSGPFMQVDMFKEDELLPRDEIEEFAAKARKIVSEGEVVV</sequence>
<gene>
    <name evidence="1" type="ORF">AMJ83_08715</name>
</gene>
<dbReference type="Proteomes" id="UP000051373">
    <property type="component" value="Unassembled WGS sequence"/>
</dbReference>
<evidence type="ECO:0008006" key="3">
    <source>
        <dbReference type="Google" id="ProtNLM"/>
    </source>
</evidence>
<evidence type="ECO:0000313" key="2">
    <source>
        <dbReference type="Proteomes" id="UP000051373"/>
    </source>
</evidence>
<name>A0A0S8FQN8_UNCW3</name>
<dbReference type="EMBL" id="LJUJ01000020">
    <property type="protein sequence ID" value="KPK63048.1"/>
    <property type="molecule type" value="Genomic_DNA"/>
</dbReference>
<protein>
    <recommendedName>
        <fullName evidence="3">HIT domain-containing protein</fullName>
    </recommendedName>
</protein>
<accession>A0A0S8FQN8</accession>
<proteinExistence type="predicted"/>
<comment type="caution">
    <text evidence="1">The sequence shown here is derived from an EMBL/GenBank/DDBJ whole genome shotgun (WGS) entry which is preliminary data.</text>
</comment>